<dbReference type="GO" id="GO:0030139">
    <property type="term" value="C:endocytic vesicle"/>
    <property type="evidence" value="ECO:0007669"/>
    <property type="project" value="TreeGrafter"/>
</dbReference>
<keyword evidence="15" id="KW-1185">Reference proteome</keyword>
<dbReference type="SUPFAM" id="SSF144270">
    <property type="entry name" value="Eferin C-derminal domain-like"/>
    <property type="match status" value="1"/>
</dbReference>
<feature type="region of interest" description="Disordered" evidence="12">
    <location>
        <begin position="1"/>
        <end position="133"/>
    </location>
</feature>
<dbReference type="Ensembl" id="ENSNFUT00015026653.1">
    <property type="protein sequence ID" value="ENSNFUP00015025507.1"/>
    <property type="gene ID" value="ENSNFUG00015012330.1"/>
</dbReference>
<evidence type="ECO:0000256" key="2">
    <source>
        <dbReference type="ARBA" id="ARBA00004541"/>
    </source>
</evidence>
<evidence type="ECO:0000256" key="5">
    <source>
        <dbReference type="ARBA" id="ARBA00022448"/>
    </source>
</evidence>
<dbReference type="GO" id="GO:0055038">
    <property type="term" value="C:recycling endosome membrane"/>
    <property type="evidence" value="ECO:0007669"/>
    <property type="project" value="UniProtKB-SubCell"/>
</dbReference>
<evidence type="ECO:0000256" key="10">
    <source>
        <dbReference type="ARBA" id="ARBA00023306"/>
    </source>
</evidence>
<keyword evidence="11" id="KW-0968">Cytoplasmic vesicle</keyword>
<feature type="compositionally biased region" description="Basic and acidic residues" evidence="12">
    <location>
        <begin position="30"/>
        <end position="41"/>
    </location>
</feature>
<feature type="compositionally biased region" description="Polar residues" evidence="12">
    <location>
        <begin position="42"/>
        <end position="53"/>
    </location>
</feature>
<dbReference type="AlphaFoldDB" id="A0A8C6LRU0"/>
<evidence type="ECO:0000256" key="6">
    <source>
        <dbReference type="ARBA" id="ARBA00022618"/>
    </source>
</evidence>
<keyword evidence="8" id="KW-0175">Coiled coil</keyword>
<keyword evidence="5" id="KW-0813">Transport</keyword>
<feature type="compositionally biased region" description="Polar residues" evidence="12">
    <location>
        <begin position="73"/>
        <end position="87"/>
    </location>
</feature>
<evidence type="ECO:0000256" key="12">
    <source>
        <dbReference type="SAM" id="MobiDB-lite"/>
    </source>
</evidence>
<comment type="subcellular location">
    <subcellularLocation>
        <location evidence="3">Cleavage furrow</location>
    </subcellularLocation>
    <subcellularLocation>
        <location evidence="2">Cytoplasmic vesicle</location>
    </subcellularLocation>
    <subcellularLocation>
        <location evidence="1">Midbody</location>
    </subcellularLocation>
    <subcellularLocation>
        <location evidence="4">Recycling endosome membrane</location>
        <topology evidence="4">Peripheral membrane protein</topology>
    </subcellularLocation>
</comment>
<keyword evidence="10" id="KW-0131">Cell cycle</keyword>
<dbReference type="Gene3D" id="1.20.5.2440">
    <property type="match status" value="1"/>
</dbReference>
<reference evidence="14" key="1">
    <citation type="submission" date="2014-08" db="EMBL/GenBank/DDBJ databases">
        <authorList>
            <person name="Senf B."/>
            <person name="Petzold A."/>
            <person name="Downie B.R."/>
            <person name="Koch P."/>
            <person name="Platzer M."/>
        </authorList>
    </citation>
    <scope>NUCLEOTIDE SEQUENCE [LARGE SCALE GENOMIC DNA]</scope>
    <source>
        <strain evidence="14">GRZ</strain>
    </source>
</reference>
<dbReference type="GO" id="GO:0030496">
    <property type="term" value="C:midbody"/>
    <property type="evidence" value="ECO:0007669"/>
    <property type="project" value="UniProtKB-SubCell"/>
</dbReference>
<feature type="compositionally biased region" description="Polar residues" evidence="12">
    <location>
        <begin position="115"/>
        <end position="130"/>
    </location>
</feature>
<dbReference type="FunFam" id="1.20.5.2440:FF:000001">
    <property type="entry name" value="RAB11 family interacting protein 4"/>
    <property type="match status" value="1"/>
</dbReference>
<reference evidence="14" key="2">
    <citation type="submission" date="2025-08" db="UniProtKB">
        <authorList>
            <consortium name="Ensembl"/>
        </authorList>
    </citation>
    <scope>IDENTIFICATION</scope>
</reference>
<organism evidence="14 15">
    <name type="scientific">Nothobranchius furzeri</name>
    <name type="common">Turquoise killifish</name>
    <dbReference type="NCBI Taxonomy" id="105023"/>
    <lineage>
        <taxon>Eukaryota</taxon>
        <taxon>Metazoa</taxon>
        <taxon>Chordata</taxon>
        <taxon>Craniata</taxon>
        <taxon>Vertebrata</taxon>
        <taxon>Euteleostomi</taxon>
        <taxon>Actinopterygii</taxon>
        <taxon>Neopterygii</taxon>
        <taxon>Teleostei</taxon>
        <taxon>Neoteleostei</taxon>
        <taxon>Acanthomorphata</taxon>
        <taxon>Ovalentaria</taxon>
        <taxon>Atherinomorphae</taxon>
        <taxon>Cyprinodontiformes</taxon>
        <taxon>Nothobranchiidae</taxon>
        <taxon>Nothobranchius</taxon>
    </lineage>
</organism>
<keyword evidence="6" id="KW-0132">Cell division</keyword>
<dbReference type="InterPro" id="IPR037245">
    <property type="entry name" value="FIP-RBD_C_sf"/>
</dbReference>
<dbReference type="InterPro" id="IPR051977">
    <property type="entry name" value="Rab11-interacting_regulator"/>
</dbReference>
<evidence type="ECO:0000256" key="7">
    <source>
        <dbReference type="ARBA" id="ARBA00022753"/>
    </source>
</evidence>
<feature type="domain" description="FIP-RBD" evidence="13">
    <location>
        <begin position="395"/>
        <end position="457"/>
    </location>
</feature>
<dbReference type="Pfam" id="PF09457">
    <property type="entry name" value="RBD-FIP"/>
    <property type="match status" value="1"/>
</dbReference>
<dbReference type="GO" id="GO:0032456">
    <property type="term" value="P:endocytic recycling"/>
    <property type="evidence" value="ECO:0007669"/>
    <property type="project" value="TreeGrafter"/>
</dbReference>
<dbReference type="GeneTree" id="ENSGT00440000033742"/>
<dbReference type="CDD" id="cd14686">
    <property type="entry name" value="bZIP"/>
    <property type="match status" value="1"/>
</dbReference>
<dbReference type="GO" id="GO:0032465">
    <property type="term" value="P:regulation of cytokinesis"/>
    <property type="evidence" value="ECO:0007669"/>
    <property type="project" value="TreeGrafter"/>
</dbReference>
<protein>
    <submittedName>
        <fullName evidence="14">RAB11 family interacting protein 4 (class II) b</fullName>
    </submittedName>
</protein>
<reference evidence="14" key="3">
    <citation type="submission" date="2025-09" db="UniProtKB">
        <authorList>
            <consortium name="Ensembl"/>
        </authorList>
    </citation>
    <scope>IDENTIFICATION</scope>
</reference>
<evidence type="ECO:0000256" key="8">
    <source>
        <dbReference type="ARBA" id="ARBA00023054"/>
    </source>
</evidence>
<proteinExistence type="predicted"/>
<dbReference type="GO" id="GO:0032154">
    <property type="term" value="C:cleavage furrow"/>
    <property type="evidence" value="ECO:0007669"/>
    <property type="project" value="UniProtKB-SubCell"/>
</dbReference>
<keyword evidence="9" id="KW-0472">Membrane</keyword>
<name>A0A8C6LRU0_NOTFU</name>
<dbReference type="PANTHER" id="PTHR15726:SF5">
    <property type="entry name" value="RAB11 FAMILY-INTERACTING PROTEIN 4"/>
    <property type="match status" value="1"/>
</dbReference>
<accession>A0A8C6LRU0</accession>
<dbReference type="InterPro" id="IPR019018">
    <property type="entry name" value="Rab-bd_FIP-RBD"/>
</dbReference>
<feature type="region of interest" description="Disordered" evidence="12">
    <location>
        <begin position="339"/>
        <end position="358"/>
    </location>
</feature>
<dbReference type="GO" id="GO:0051301">
    <property type="term" value="P:cell division"/>
    <property type="evidence" value="ECO:0007669"/>
    <property type="project" value="UniProtKB-KW"/>
</dbReference>
<evidence type="ECO:0000259" key="13">
    <source>
        <dbReference type="PROSITE" id="PS51511"/>
    </source>
</evidence>
<dbReference type="Proteomes" id="UP000694548">
    <property type="component" value="Chromosome sgr08"/>
</dbReference>
<gene>
    <name evidence="14" type="primary">RAB11FIP4</name>
</gene>
<evidence type="ECO:0000256" key="11">
    <source>
        <dbReference type="ARBA" id="ARBA00023329"/>
    </source>
</evidence>
<dbReference type="PROSITE" id="PS51511">
    <property type="entry name" value="FIP_RBD"/>
    <property type="match status" value="1"/>
</dbReference>
<evidence type="ECO:0000313" key="14">
    <source>
        <dbReference type="Ensembl" id="ENSNFUP00015025507.1"/>
    </source>
</evidence>
<feature type="compositionally biased region" description="Polar residues" evidence="12">
    <location>
        <begin position="1"/>
        <end position="17"/>
    </location>
</feature>
<evidence type="ECO:0000313" key="15">
    <source>
        <dbReference type="Proteomes" id="UP000694548"/>
    </source>
</evidence>
<feature type="compositionally biased region" description="Acidic residues" evidence="12">
    <location>
        <begin position="89"/>
        <end position="101"/>
    </location>
</feature>
<sequence length="458" mass="51833">MCTRTSPGPDPESQSFTEEVGESEGGVADQGRERESDRDSAVESSLGSETSDGPSRLGDKEDGLGECPPASIFVTSDLSTRSSASLNEEQFEDYGEGEEPDYIASSPSPDDETRTNGCSDLGSSVPSSSKQRPEHLKVLSSGLFCSKSCDNVLKIQIWKDVMLKTSDVFVSLSRQLLHSSNLSSRNGSTEDLFRDSIDSCDTDINEKVWMCFCLCRMFVHVCHHLEKHGGPARTSMAEVRKYRHLYDSHKPSFRGRVFLPRSGASVSSSSHPQEKQRMTDKLEDTSLRLKDEMDLYKKMMEKLKQNRQQFQKEKDAMQELIEDLRRELEHLQLYKLEAEKPGRSRSSSSGLADFNSRTREVELEHEVKRLKQENQKLREQNEDLNGQILSLSLYEAKSLFATQTKAQSLAAEIDNASKDQLMEALKEQEEINLRLRQYMDKIILNILDHNPSILEIKN</sequence>
<evidence type="ECO:0000256" key="3">
    <source>
        <dbReference type="ARBA" id="ARBA00004626"/>
    </source>
</evidence>
<dbReference type="PANTHER" id="PTHR15726">
    <property type="entry name" value="RAB11-FAMILY INTERACTING PROTEIN"/>
    <property type="match status" value="1"/>
</dbReference>
<keyword evidence="7" id="KW-0967">Endosome</keyword>
<evidence type="ECO:0000256" key="1">
    <source>
        <dbReference type="ARBA" id="ARBA00004214"/>
    </source>
</evidence>
<evidence type="ECO:0000256" key="9">
    <source>
        <dbReference type="ARBA" id="ARBA00023136"/>
    </source>
</evidence>
<evidence type="ECO:0000256" key="4">
    <source>
        <dbReference type="ARBA" id="ARBA00004654"/>
    </source>
</evidence>